<comment type="subcellular location">
    <subcellularLocation>
        <location evidence="1">Membrane</location>
    </subcellularLocation>
</comment>
<dbReference type="PRINTS" id="PR00237">
    <property type="entry name" value="GPCRRHODOPSN"/>
</dbReference>
<dbReference type="GO" id="GO:0004930">
    <property type="term" value="F:G protein-coupled receptor activity"/>
    <property type="evidence" value="ECO:0007669"/>
    <property type="project" value="InterPro"/>
</dbReference>
<dbReference type="GO" id="GO:0016020">
    <property type="term" value="C:membrane"/>
    <property type="evidence" value="ECO:0007669"/>
    <property type="project" value="UniProtKB-SubCell"/>
</dbReference>
<sequence length="290" mass="33323">MTNILNMLVLFRHGMEDSTNIVLFGLSVTDLIFSCSETFNRIISIVFRLDFFLAYTLSGYYIVGFMNVSNYAMCTSVWMVSIISFERMLAVCFPFLTSTIITPKRMKFMVTIVYVVLAILYIPFFVTYDLDWGFDSRYNKTLIILLNRKEYLNNKWWIDIFADDILPALGTTVPMTTILFCTFATIASLRKATKNIGNLTTSLTKRVKEMRSIKISLIICCGMAFSVLIPNACLDAYPTIKGEYLPPYLALFIRSFTQVAVQFNASMNFFIYVALSSKFKKTCLKLIHWK</sequence>
<keyword evidence="4 5" id="KW-0472">Membrane</keyword>
<organism evidence="7 8">
    <name type="scientific">Lymnaea stagnalis</name>
    <name type="common">Great pond snail</name>
    <name type="synonym">Helix stagnalis</name>
    <dbReference type="NCBI Taxonomy" id="6523"/>
    <lineage>
        <taxon>Eukaryota</taxon>
        <taxon>Metazoa</taxon>
        <taxon>Spiralia</taxon>
        <taxon>Lophotrochozoa</taxon>
        <taxon>Mollusca</taxon>
        <taxon>Gastropoda</taxon>
        <taxon>Heterobranchia</taxon>
        <taxon>Euthyneura</taxon>
        <taxon>Panpulmonata</taxon>
        <taxon>Hygrophila</taxon>
        <taxon>Lymnaeoidea</taxon>
        <taxon>Lymnaeidae</taxon>
        <taxon>Lymnaea</taxon>
    </lineage>
</organism>
<feature type="transmembrane region" description="Helical" evidence="5">
    <location>
        <begin position="51"/>
        <end position="71"/>
    </location>
</feature>
<proteinExistence type="predicted"/>
<feature type="domain" description="G-protein coupled receptors family 1 profile" evidence="6">
    <location>
        <begin position="2"/>
        <end position="272"/>
    </location>
</feature>
<dbReference type="EMBL" id="CAXITT010000043">
    <property type="protein sequence ID" value="CAL1529162.1"/>
    <property type="molecule type" value="Genomic_DNA"/>
</dbReference>
<feature type="transmembrane region" description="Helical" evidence="5">
    <location>
        <begin position="165"/>
        <end position="189"/>
    </location>
</feature>
<evidence type="ECO:0000256" key="2">
    <source>
        <dbReference type="ARBA" id="ARBA00022692"/>
    </source>
</evidence>
<protein>
    <recommendedName>
        <fullName evidence="6">G-protein coupled receptors family 1 profile domain-containing protein</fullName>
    </recommendedName>
</protein>
<feature type="transmembrane region" description="Helical" evidence="5">
    <location>
        <begin position="77"/>
        <end position="96"/>
    </location>
</feature>
<dbReference type="AlphaFoldDB" id="A0AAV2H626"/>
<evidence type="ECO:0000256" key="1">
    <source>
        <dbReference type="ARBA" id="ARBA00004370"/>
    </source>
</evidence>
<dbReference type="PROSITE" id="PS50262">
    <property type="entry name" value="G_PROTEIN_RECEP_F1_2"/>
    <property type="match status" value="1"/>
</dbReference>
<evidence type="ECO:0000256" key="3">
    <source>
        <dbReference type="ARBA" id="ARBA00022989"/>
    </source>
</evidence>
<gene>
    <name evidence="7" type="ORF">GSLYS_00003317001</name>
</gene>
<reference evidence="7 8" key="1">
    <citation type="submission" date="2024-04" db="EMBL/GenBank/DDBJ databases">
        <authorList>
            <consortium name="Genoscope - CEA"/>
            <person name="William W."/>
        </authorList>
    </citation>
    <scope>NUCLEOTIDE SEQUENCE [LARGE SCALE GENOMIC DNA]</scope>
</reference>
<feature type="transmembrane region" description="Helical" evidence="5">
    <location>
        <begin position="108"/>
        <end position="128"/>
    </location>
</feature>
<accession>A0AAV2H626</accession>
<evidence type="ECO:0000256" key="5">
    <source>
        <dbReference type="SAM" id="Phobius"/>
    </source>
</evidence>
<name>A0AAV2H626_LYMST</name>
<evidence type="ECO:0000256" key="4">
    <source>
        <dbReference type="ARBA" id="ARBA00023136"/>
    </source>
</evidence>
<dbReference type="InterPro" id="IPR017452">
    <property type="entry name" value="GPCR_Rhodpsn_7TM"/>
</dbReference>
<keyword evidence="8" id="KW-1185">Reference proteome</keyword>
<evidence type="ECO:0000259" key="6">
    <source>
        <dbReference type="PROSITE" id="PS50262"/>
    </source>
</evidence>
<dbReference type="InterPro" id="IPR052954">
    <property type="entry name" value="GPCR-Ligand_Int"/>
</dbReference>
<comment type="caution">
    <text evidence="7">The sequence shown here is derived from an EMBL/GenBank/DDBJ whole genome shotgun (WGS) entry which is preliminary data.</text>
</comment>
<feature type="transmembrane region" description="Helical" evidence="5">
    <location>
        <begin position="249"/>
        <end position="275"/>
    </location>
</feature>
<dbReference type="SUPFAM" id="SSF81321">
    <property type="entry name" value="Family A G protein-coupled receptor-like"/>
    <property type="match status" value="1"/>
</dbReference>
<dbReference type="Proteomes" id="UP001497497">
    <property type="component" value="Unassembled WGS sequence"/>
</dbReference>
<dbReference type="Pfam" id="PF00001">
    <property type="entry name" value="7tm_1"/>
    <property type="match status" value="1"/>
</dbReference>
<feature type="transmembrane region" description="Helical" evidence="5">
    <location>
        <begin position="215"/>
        <end position="237"/>
    </location>
</feature>
<evidence type="ECO:0000313" key="7">
    <source>
        <dbReference type="EMBL" id="CAL1529162.1"/>
    </source>
</evidence>
<keyword evidence="2 5" id="KW-0812">Transmembrane</keyword>
<dbReference type="PANTHER" id="PTHR46641:SF2">
    <property type="entry name" value="FMRFAMIDE RECEPTOR"/>
    <property type="match status" value="1"/>
</dbReference>
<dbReference type="Gene3D" id="1.20.1070.10">
    <property type="entry name" value="Rhodopsin 7-helix transmembrane proteins"/>
    <property type="match status" value="1"/>
</dbReference>
<keyword evidence="3 5" id="KW-1133">Transmembrane helix</keyword>
<evidence type="ECO:0000313" key="8">
    <source>
        <dbReference type="Proteomes" id="UP001497497"/>
    </source>
</evidence>
<dbReference type="InterPro" id="IPR000276">
    <property type="entry name" value="GPCR_Rhodpsn"/>
</dbReference>
<dbReference type="PANTHER" id="PTHR46641">
    <property type="entry name" value="FMRFAMIDE RECEPTOR-RELATED"/>
    <property type="match status" value="1"/>
</dbReference>